<evidence type="ECO:0000313" key="2">
    <source>
        <dbReference type="EMBL" id="WEK54404.1"/>
    </source>
</evidence>
<dbReference type="Proteomes" id="UP001178662">
    <property type="component" value="Chromosome"/>
</dbReference>
<protein>
    <recommendedName>
        <fullName evidence="4">DUF4309 domain-containing protein</fullName>
    </recommendedName>
</protein>
<keyword evidence="3" id="KW-1185">Reference proteome</keyword>
<dbReference type="PROSITE" id="PS51257">
    <property type="entry name" value="PROKAR_LIPOPROTEIN"/>
    <property type="match status" value="1"/>
</dbReference>
<keyword evidence="1" id="KW-0732">Signal</keyword>
<name>A0AA95EWI3_9BACL</name>
<sequence>MRKMLLLIICTLSLTACFGGEGAEVQTAQPTVKSIEVDQPEESALPQSSISNYEDLESSLTTVDTENAITTDFYTLKEIMGLNKEKVIEKLGQSYSQYVGSDLQPGKGLLYEEMGLSIIFDEKTGSIKTIYCNELVDIDGVKLGMEPNEISLLLGSGKTKITTGRKPSYEMSYNFGQFFIRFIATDENSPITRLEIQRNDAYEDSITSRASFKPDLEHIQAIINMDRESIIELLGMDYYLYYSNGDTHYGTGIAYPQWGITITFDNSGDYIDSILCDEGATYEGITNVDINGAKVGMTVSELREILGEGEIVDWTLDPEWYPPNYLLVYEFDKIVVSFWLEDREGKTDDLHIYRKAGEIFYYPDSNQVKPIAYALDFNKIKKLISLTQEQVIEELGKEYGEYHKVIGKFELGYGLFYERYGMIFVNEYYSNINSIYCRENVDINGAKLGMTFSEIQRFLGTEGVVERVEPESMYDQPYYKLIYTYDDFTICFAAYEKGGRTVEAKIQSIEAEELDVEVH</sequence>
<accession>A0AA95EWI3</accession>
<gene>
    <name evidence="2" type="ORF">P0Y55_18010</name>
</gene>
<feature type="signal peptide" evidence="1">
    <location>
        <begin position="1"/>
        <end position="22"/>
    </location>
</feature>
<dbReference type="EMBL" id="CP119317">
    <property type="protein sequence ID" value="WEK54404.1"/>
    <property type="molecule type" value="Genomic_DNA"/>
</dbReference>
<evidence type="ECO:0008006" key="4">
    <source>
        <dbReference type="Google" id="ProtNLM"/>
    </source>
</evidence>
<reference evidence="2" key="1">
    <citation type="submission" date="2023-03" db="EMBL/GenBank/DDBJ databases">
        <title>Andean soil-derived lignocellulolytic bacterial consortium as a source of novel taxa and putative plastic-active enzymes.</title>
        <authorList>
            <person name="Diaz-Garcia L."/>
            <person name="Chuvochina M."/>
            <person name="Feuerriegel G."/>
            <person name="Bunk B."/>
            <person name="Sproer C."/>
            <person name="Streit W.R."/>
            <person name="Rodriguez L.M."/>
            <person name="Overmann J."/>
            <person name="Jimenez D.J."/>
        </authorList>
    </citation>
    <scope>NUCLEOTIDE SEQUENCE</scope>
    <source>
        <strain evidence="2">MAG 2441</strain>
    </source>
</reference>
<organism evidence="2 3">
    <name type="scientific">Candidatus Cohnella colombiensis</name>
    <dbReference type="NCBI Taxonomy" id="3121368"/>
    <lineage>
        <taxon>Bacteria</taxon>
        <taxon>Bacillati</taxon>
        <taxon>Bacillota</taxon>
        <taxon>Bacilli</taxon>
        <taxon>Bacillales</taxon>
        <taxon>Paenibacillaceae</taxon>
        <taxon>Cohnella</taxon>
    </lineage>
</organism>
<dbReference type="AlphaFoldDB" id="A0AA95EWI3"/>
<evidence type="ECO:0000313" key="3">
    <source>
        <dbReference type="Proteomes" id="UP001178662"/>
    </source>
</evidence>
<evidence type="ECO:0000256" key="1">
    <source>
        <dbReference type="SAM" id="SignalP"/>
    </source>
</evidence>
<feature type="chain" id="PRO_5041715636" description="DUF4309 domain-containing protein" evidence="1">
    <location>
        <begin position="23"/>
        <end position="519"/>
    </location>
</feature>
<proteinExistence type="predicted"/>